<evidence type="ECO:0000256" key="5">
    <source>
        <dbReference type="ARBA" id="ARBA00022692"/>
    </source>
</evidence>
<protein>
    <recommendedName>
        <fullName evidence="10">Hexosyltransferase</fullName>
        <ecNumber evidence="10">2.4.1.-</ecNumber>
    </recommendedName>
</protein>
<evidence type="ECO:0000256" key="1">
    <source>
        <dbReference type="ARBA" id="ARBA00004323"/>
    </source>
</evidence>
<evidence type="ECO:0000256" key="4">
    <source>
        <dbReference type="ARBA" id="ARBA00022679"/>
    </source>
</evidence>
<evidence type="ECO:0000256" key="8">
    <source>
        <dbReference type="ARBA" id="ARBA00023034"/>
    </source>
</evidence>
<proteinExistence type="inferred from homology"/>
<keyword evidence="9" id="KW-0472">Membrane</keyword>
<reference evidence="12" key="1">
    <citation type="submission" date="2017-02" db="UniProtKB">
        <authorList>
            <consortium name="WormBaseParasite"/>
        </authorList>
    </citation>
    <scope>IDENTIFICATION</scope>
</reference>
<dbReference type="EC" id="2.4.1.-" evidence="10"/>
<dbReference type="InterPro" id="IPR002659">
    <property type="entry name" value="Glyco_trans_31"/>
</dbReference>
<dbReference type="AlphaFoldDB" id="A0A0N5AYB5"/>
<evidence type="ECO:0000256" key="2">
    <source>
        <dbReference type="ARBA" id="ARBA00008661"/>
    </source>
</evidence>
<keyword evidence="6" id="KW-0735">Signal-anchor</keyword>
<evidence type="ECO:0000313" key="11">
    <source>
        <dbReference type="Proteomes" id="UP000046393"/>
    </source>
</evidence>
<evidence type="ECO:0000256" key="3">
    <source>
        <dbReference type="ARBA" id="ARBA00022676"/>
    </source>
</evidence>
<sequence length="293" mass="33935">MEMLYLKIENHFREKVYYESVPLPFNYTHYDFLIQPIFNNRSAYCLNVPVFYVIRSHPDKTEERYFIRTTWAANLKNSIIFVLGRPESSASWKIINQESSIYGDLLVIDMLDSYKNLSIKSVAILRWISRFCHAPSFFFQGDPDVAVFTTSVSDVLKTKDNKVPRIYGYCWESALVFRDGRNKWSMKHSIYSSYTYPRYVAGAAWMFSPAVPAMLLQVLNTPRPYFHIDDVLITGLLAERANIPRECIGGVGYPHDFYDITKCVNPPLMAIFQLTQAQILNALKKVKQGILKC</sequence>
<evidence type="ECO:0000256" key="7">
    <source>
        <dbReference type="ARBA" id="ARBA00022989"/>
    </source>
</evidence>
<organism evidence="11 12">
    <name type="scientific">Syphacia muris</name>
    <dbReference type="NCBI Taxonomy" id="451379"/>
    <lineage>
        <taxon>Eukaryota</taxon>
        <taxon>Metazoa</taxon>
        <taxon>Ecdysozoa</taxon>
        <taxon>Nematoda</taxon>
        <taxon>Chromadorea</taxon>
        <taxon>Rhabditida</taxon>
        <taxon>Spirurina</taxon>
        <taxon>Oxyuridomorpha</taxon>
        <taxon>Oxyuroidea</taxon>
        <taxon>Oxyuridae</taxon>
        <taxon>Syphacia</taxon>
    </lineage>
</organism>
<comment type="similarity">
    <text evidence="2 10">Belongs to the glycosyltransferase 31 family.</text>
</comment>
<evidence type="ECO:0000256" key="6">
    <source>
        <dbReference type="ARBA" id="ARBA00022968"/>
    </source>
</evidence>
<keyword evidence="8 10" id="KW-0333">Golgi apparatus</keyword>
<dbReference type="PANTHER" id="PTHR11214:SF314">
    <property type="entry name" value="HEXOSYLTRANSFERASE"/>
    <property type="match status" value="1"/>
</dbReference>
<dbReference type="GO" id="GO:0006493">
    <property type="term" value="P:protein O-linked glycosylation"/>
    <property type="evidence" value="ECO:0007669"/>
    <property type="project" value="TreeGrafter"/>
</dbReference>
<keyword evidence="11" id="KW-1185">Reference proteome</keyword>
<keyword evidence="5" id="KW-0812">Transmembrane</keyword>
<dbReference type="STRING" id="451379.A0A0N5AYB5"/>
<dbReference type="WBParaSite" id="SMUV_0000995201-mRNA-1">
    <property type="protein sequence ID" value="SMUV_0000995201-mRNA-1"/>
    <property type="gene ID" value="SMUV_0000995201"/>
</dbReference>
<evidence type="ECO:0000256" key="9">
    <source>
        <dbReference type="ARBA" id="ARBA00023136"/>
    </source>
</evidence>
<keyword evidence="7" id="KW-1133">Transmembrane helix</keyword>
<dbReference type="PANTHER" id="PTHR11214">
    <property type="entry name" value="BETA-1,3-N-ACETYLGLUCOSAMINYLTRANSFERASE"/>
    <property type="match status" value="1"/>
</dbReference>
<dbReference type="GO" id="GO:0000139">
    <property type="term" value="C:Golgi membrane"/>
    <property type="evidence" value="ECO:0007669"/>
    <property type="project" value="UniProtKB-SubCell"/>
</dbReference>
<name>A0A0N5AYB5_9BILA</name>
<comment type="subcellular location">
    <subcellularLocation>
        <location evidence="1 10">Golgi apparatus membrane</location>
        <topology evidence="1 10">Single-pass type II membrane protein</topology>
    </subcellularLocation>
</comment>
<keyword evidence="4" id="KW-0808">Transferase</keyword>
<evidence type="ECO:0000256" key="10">
    <source>
        <dbReference type="RuleBase" id="RU363063"/>
    </source>
</evidence>
<dbReference type="GO" id="GO:0016758">
    <property type="term" value="F:hexosyltransferase activity"/>
    <property type="evidence" value="ECO:0007669"/>
    <property type="project" value="InterPro"/>
</dbReference>
<dbReference type="Gene3D" id="3.90.550.50">
    <property type="match status" value="1"/>
</dbReference>
<keyword evidence="3 10" id="KW-0328">Glycosyltransferase</keyword>
<dbReference type="Proteomes" id="UP000046393">
    <property type="component" value="Unplaced"/>
</dbReference>
<evidence type="ECO:0000313" key="12">
    <source>
        <dbReference type="WBParaSite" id="SMUV_0000995201-mRNA-1"/>
    </source>
</evidence>
<dbReference type="Pfam" id="PF01762">
    <property type="entry name" value="Galactosyl_T"/>
    <property type="match status" value="1"/>
</dbReference>
<accession>A0A0N5AYB5</accession>